<feature type="domain" description="F-box/LRR-repeat protein 15/At3g58940/PEG3-like LRR" evidence="1">
    <location>
        <begin position="115"/>
        <end position="259"/>
    </location>
</feature>
<dbReference type="Pfam" id="PF24758">
    <property type="entry name" value="LRR_At5g56370"/>
    <property type="match status" value="1"/>
</dbReference>
<reference evidence="2 3" key="1">
    <citation type="journal article" date="2021" name="Nat. Plants">
        <title>The Taxus genome provides insights into paclitaxel biosynthesis.</title>
        <authorList>
            <person name="Xiong X."/>
            <person name="Gou J."/>
            <person name="Liao Q."/>
            <person name="Li Y."/>
            <person name="Zhou Q."/>
            <person name="Bi G."/>
            <person name="Li C."/>
            <person name="Du R."/>
            <person name="Wang X."/>
            <person name="Sun T."/>
            <person name="Guo L."/>
            <person name="Liang H."/>
            <person name="Lu P."/>
            <person name="Wu Y."/>
            <person name="Zhang Z."/>
            <person name="Ro D.K."/>
            <person name="Shang Y."/>
            <person name="Huang S."/>
            <person name="Yan J."/>
        </authorList>
    </citation>
    <scope>NUCLEOTIDE SEQUENCE [LARGE SCALE GENOMIC DNA]</scope>
    <source>
        <strain evidence="2">Ta-2019</strain>
    </source>
</reference>
<dbReference type="InterPro" id="IPR032675">
    <property type="entry name" value="LRR_dom_sf"/>
</dbReference>
<dbReference type="Gene3D" id="3.80.10.10">
    <property type="entry name" value="Ribonuclease Inhibitor"/>
    <property type="match status" value="1"/>
</dbReference>
<evidence type="ECO:0000259" key="1">
    <source>
        <dbReference type="Pfam" id="PF24758"/>
    </source>
</evidence>
<sequence length="338" mass="39120">MFPSPISVDLRRMAGKREKHRDRLNQLTDSFIYSEILPIISFKYVVCCSILSSKWRFLWTKMPRLNFSSHDFQNLQPHKIEEIIDGVLHLHSASTLEIFQVEAFLDDYNSACVCKWIEFAALKGVKNITLCNLVNMNTPGRKRRMEVPSSLFACNTLIKLEMVDLAFPKIPTNVEGFHYLKTCYLSHILGLNDEALQQLLGLCPLVENLGFEYCGQLRNLIISTPNLRYLSIEYCLKVKSLKTECPQLREIKLANSIFREDHPWSEFKLLECFSAVESVKSITLINYGGTYPPPNFNFTVLGCFLHLEELTIHGECFEERFMEEEEEPEDVTFPNLKK</sequence>
<feature type="non-terminal residue" evidence="2">
    <location>
        <position position="338"/>
    </location>
</feature>
<dbReference type="PANTHER" id="PTHR34145">
    <property type="entry name" value="OS02G0105600 PROTEIN"/>
    <property type="match status" value="1"/>
</dbReference>
<evidence type="ECO:0000313" key="2">
    <source>
        <dbReference type="EMBL" id="KAH9309545.1"/>
    </source>
</evidence>
<gene>
    <name evidence="2" type="ORF">KI387_037456</name>
</gene>
<proteinExistence type="predicted"/>
<dbReference type="SUPFAM" id="SSF52047">
    <property type="entry name" value="RNI-like"/>
    <property type="match status" value="1"/>
</dbReference>
<dbReference type="OMA" id="SIFREDH"/>
<evidence type="ECO:0000313" key="3">
    <source>
        <dbReference type="Proteomes" id="UP000824469"/>
    </source>
</evidence>
<organism evidence="2 3">
    <name type="scientific">Taxus chinensis</name>
    <name type="common">Chinese yew</name>
    <name type="synonym">Taxus wallichiana var. chinensis</name>
    <dbReference type="NCBI Taxonomy" id="29808"/>
    <lineage>
        <taxon>Eukaryota</taxon>
        <taxon>Viridiplantae</taxon>
        <taxon>Streptophyta</taxon>
        <taxon>Embryophyta</taxon>
        <taxon>Tracheophyta</taxon>
        <taxon>Spermatophyta</taxon>
        <taxon>Pinopsida</taxon>
        <taxon>Pinidae</taxon>
        <taxon>Conifers II</taxon>
        <taxon>Cupressales</taxon>
        <taxon>Taxaceae</taxon>
        <taxon>Taxus</taxon>
    </lineage>
</organism>
<dbReference type="AlphaFoldDB" id="A0AA38L5W7"/>
<dbReference type="InterPro" id="IPR055411">
    <property type="entry name" value="LRR_FXL15/At3g58940/PEG3-like"/>
</dbReference>
<dbReference type="EMBL" id="JAHRHJ020000007">
    <property type="protein sequence ID" value="KAH9309545.1"/>
    <property type="molecule type" value="Genomic_DNA"/>
</dbReference>
<keyword evidence="3" id="KW-1185">Reference proteome</keyword>
<dbReference type="InterPro" id="IPR053772">
    <property type="entry name" value="At1g61320/At1g61330-like"/>
</dbReference>
<name>A0AA38L5W7_TAXCH</name>
<accession>A0AA38L5W7</accession>
<dbReference type="Proteomes" id="UP000824469">
    <property type="component" value="Unassembled WGS sequence"/>
</dbReference>
<protein>
    <recommendedName>
        <fullName evidence="1">F-box/LRR-repeat protein 15/At3g58940/PEG3-like LRR domain-containing protein</fullName>
    </recommendedName>
</protein>
<dbReference type="PANTHER" id="PTHR34145:SF68">
    <property type="entry name" value="FBD DOMAIN-CONTAINING PROTEIN"/>
    <property type="match status" value="1"/>
</dbReference>
<comment type="caution">
    <text evidence="2">The sequence shown here is derived from an EMBL/GenBank/DDBJ whole genome shotgun (WGS) entry which is preliminary data.</text>
</comment>